<gene>
    <name evidence="5" type="primary">g11495</name>
    <name evidence="5" type="ORF">VP750_LOCUS10280</name>
</gene>
<dbReference type="InterPro" id="IPR005122">
    <property type="entry name" value="Uracil-DNA_glycosylase-like"/>
</dbReference>
<evidence type="ECO:0000256" key="2">
    <source>
        <dbReference type="ARBA" id="ARBA00022801"/>
    </source>
</evidence>
<proteinExistence type="predicted"/>
<feature type="domain" description="Uracil-DNA glycosylase-like" evidence="4">
    <location>
        <begin position="10"/>
        <end position="199"/>
    </location>
</feature>
<dbReference type="Pfam" id="PF03167">
    <property type="entry name" value="UDG"/>
    <property type="match status" value="1"/>
</dbReference>
<keyword evidence="1" id="KW-0227">DNA damage</keyword>
<dbReference type="PANTHER" id="PTHR12159:SF9">
    <property type="entry name" value="G_T MISMATCH-SPECIFIC THYMINE DNA GLYCOSYLASE"/>
    <property type="match status" value="1"/>
</dbReference>
<keyword evidence="2" id="KW-0378">Hydrolase</keyword>
<evidence type="ECO:0000256" key="3">
    <source>
        <dbReference type="ARBA" id="ARBA00023204"/>
    </source>
</evidence>
<dbReference type="PANTHER" id="PTHR12159">
    <property type="entry name" value="G/T AND G/U MISMATCH-SPECIFIC DNA GLYCOSYLASE"/>
    <property type="match status" value="1"/>
</dbReference>
<dbReference type="SUPFAM" id="SSF52141">
    <property type="entry name" value="Uracil-DNA glycosylase-like"/>
    <property type="match status" value="1"/>
</dbReference>
<dbReference type="Gene3D" id="3.40.470.10">
    <property type="entry name" value="Uracil-DNA glycosylase-like domain"/>
    <property type="match status" value="1"/>
</dbReference>
<comment type="caution">
    <text evidence="5">The sequence shown here is derived from an EMBL/GenBank/DDBJ whole genome shotgun (WGS) entry which is preliminary data.</text>
</comment>
<keyword evidence="6" id="KW-1185">Reference proteome</keyword>
<keyword evidence="3" id="KW-0234">DNA repair</keyword>
<evidence type="ECO:0000256" key="1">
    <source>
        <dbReference type="ARBA" id="ARBA00022763"/>
    </source>
</evidence>
<dbReference type="Proteomes" id="UP001497392">
    <property type="component" value="Unassembled WGS sequence"/>
</dbReference>
<protein>
    <submittedName>
        <fullName evidence="5">G11495 protein</fullName>
    </submittedName>
</protein>
<evidence type="ECO:0000259" key="4">
    <source>
        <dbReference type="Pfam" id="PF03167"/>
    </source>
</evidence>
<name>A0ABP1G825_9CHLO</name>
<dbReference type="InterPro" id="IPR036895">
    <property type="entry name" value="Uracil-DNA_glycosylase-like_sf"/>
</dbReference>
<dbReference type="InterPro" id="IPR015637">
    <property type="entry name" value="MUG/TDG"/>
</dbReference>
<organism evidence="5 6">
    <name type="scientific">Coccomyxa viridis</name>
    <dbReference type="NCBI Taxonomy" id="1274662"/>
    <lineage>
        <taxon>Eukaryota</taxon>
        <taxon>Viridiplantae</taxon>
        <taxon>Chlorophyta</taxon>
        <taxon>core chlorophytes</taxon>
        <taxon>Trebouxiophyceae</taxon>
        <taxon>Trebouxiophyceae incertae sedis</taxon>
        <taxon>Coccomyxaceae</taxon>
        <taxon>Coccomyxa</taxon>
    </lineage>
</organism>
<accession>A0ABP1G825</accession>
<reference evidence="5 6" key="1">
    <citation type="submission" date="2024-06" db="EMBL/GenBank/DDBJ databases">
        <authorList>
            <person name="Kraege A."/>
            <person name="Thomma B."/>
        </authorList>
    </citation>
    <scope>NUCLEOTIDE SEQUENCE [LARGE SCALE GENOMIC DNA]</scope>
</reference>
<evidence type="ECO:0000313" key="6">
    <source>
        <dbReference type="Proteomes" id="UP001497392"/>
    </source>
</evidence>
<dbReference type="EMBL" id="CAXHTA020000018">
    <property type="protein sequence ID" value="CAL5228374.1"/>
    <property type="molecule type" value="Genomic_DNA"/>
</dbReference>
<sequence length="270" mass="30548">MRMFGNFVGEAPQRIIICGENPSEWDRATQSQFKSRPWKGPSNKLWPILLKEGIITAKADEGSEQEMLDEIGFVDIGLAEWGLASTQAQGNFRKPGSKNNPAWFREYKPGFFARLAEHMQRASDTIMCTCGECGAPAFLVFNSKTTYEKLLALDRMKVEGGIKCGLQTVKPKDWPLPETTKVYVMPSTSGLNRYFEDDGGFAVWKALSEDMRAYFENRAWPFKPKCYPCREDNLARQCRVVVKGGRKRSLSRLGRRSQAALTDTDLQTVH</sequence>
<evidence type="ECO:0000313" key="5">
    <source>
        <dbReference type="EMBL" id="CAL5228374.1"/>
    </source>
</evidence>